<evidence type="ECO:0000256" key="8">
    <source>
        <dbReference type="SAM" id="MobiDB-lite"/>
    </source>
</evidence>
<keyword evidence="4" id="KW-0805">Transcription regulation</keyword>
<dbReference type="GO" id="GO:2000134">
    <property type="term" value="P:negative regulation of G1/S transition of mitotic cell cycle"/>
    <property type="evidence" value="ECO:0007669"/>
    <property type="project" value="TreeGrafter"/>
</dbReference>
<evidence type="ECO:0000256" key="4">
    <source>
        <dbReference type="ARBA" id="ARBA00023015"/>
    </source>
</evidence>
<dbReference type="Pfam" id="PF11934">
    <property type="entry name" value="DUF3452"/>
    <property type="match status" value="1"/>
</dbReference>
<feature type="domain" description="Retinoblastoma-associated protein N-terminal" evidence="10">
    <location>
        <begin position="64"/>
        <end position="212"/>
    </location>
</feature>
<accession>A0A834IL79</accession>
<keyword evidence="6" id="KW-0539">Nucleus</keyword>
<dbReference type="OrthoDB" id="844594at2759"/>
<comment type="similarity">
    <text evidence="2">Belongs to the retinoblastoma protein (RB) family.</text>
</comment>
<dbReference type="InterPro" id="IPR002720">
    <property type="entry name" value="RB_A"/>
</dbReference>
<dbReference type="Pfam" id="PF01858">
    <property type="entry name" value="RB_A"/>
    <property type="match status" value="1"/>
</dbReference>
<dbReference type="SMART" id="SM01368">
    <property type="entry name" value="RB_A"/>
    <property type="match status" value="1"/>
</dbReference>
<evidence type="ECO:0000259" key="11">
    <source>
        <dbReference type="SMART" id="SM01368"/>
    </source>
</evidence>
<dbReference type="Gene3D" id="1.10.472.10">
    <property type="entry name" value="Cyclin-like"/>
    <property type="match status" value="2"/>
</dbReference>
<dbReference type="InterPro" id="IPR002719">
    <property type="entry name" value="RB_B"/>
</dbReference>
<proteinExistence type="inferred from homology"/>
<organism evidence="12 13">
    <name type="scientific">Rhynchophorus ferrugineus</name>
    <name type="common">Red palm weevil</name>
    <name type="synonym">Curculio ferrugineus</name>
    <dbReference type="NCBI Taxonomy" id="354439"/>
    <lineage>
        <taxon>Eukaryota</taxon>
        <taxon>Metazoa</taxon>
        <taxon>Ecdysozoa</taxon>
        <taxon>Arthropoda</taxon>
        <taxon>Hexapoda</taxon>
        <taxon>Insecta</taxon>
        <taxon>Pterygota</taxon>
        <taxon>Neoptera</taxon>
        <taxon>Endopterygota</taxon>
        <taxon>Coleoptera</taxon>
        <taxon>Polyphaga</taxon>
        <taxon>Cucujiformia</taxon>
        <taxon>Curculionidae</taxon>
        <taxon>Dryophthorinae</taxon>
        <taxon>Rhynchophorus</taxon>
    </lineage>
</organism>
<evidence type="ECO:0000256" key="1">
    <source>
        <dbReference type="ARBA" id="ARBA00004123"/>
    </source>
</evidence>
<dbReference type="InterPro" id="IPR024599">
    <property type="entry name" value="RB_N"/>
</dbReference>
<evidence type="ECO:0000256" key="7">
    <source>
        <dbReference type="ARBA" id="ARBA00023306"/>
    </source>
</evidence>
<keyword evidence="3" id="KW-0678">Repressor</keyword>
<dbReference type="GO" id="GO:0005667">
    <property type="term" value="C:transcription regulator complex"/>
    <property type="evidence" value="ECO:0007669"/>
    <property type="project" value="TreeGrafter"/>
</dbReference>
<feature type="domain" description="Cyclin-like" evidence="9">
    <location>
        <begin position="685"/>
        <end position="793"/>
    </location>
</feature>
<dbReference type="Pfam" id="PF01857">
    <property type="entry name" value="RB_B"/>
    <property type="match status" value="1"/>
</dbReference>
<keyword evidence="13" id="KW-1185">Reference proteome</keyword>
<evidence type="ECO:0000313" key="13">
    <source>
        <dbReference type="Proteomes" id="UP000625711"/>
    </source>
</evidence>
<dbReference type="AlphaFoldDB" id="A0A834IL79"/>
<evidence type="ECO:0000313" key="12">
    <source>
        <dbReference type="EMBL" id="KAF7281421.1"/>
    </source>
</evidence>
<sequence length="914" mass="104518">MVLSSTTEDKLYKIHLDLCGKLNLDSNIITASWETFQSIHKNFGLEGEKLNWIGCSIYAASRNVETSTVDTSSVVRGVGLNLTTLLRHSNLSFSQFFDNITTWAKMAQLPDEFTEKVINLRTKFSITYNVFKTFSSRMFTEIFVSPAPNNTDMEANKHRNRKNRSIPCTPHKIFEFIWNLFIVLKTQEPSCSIELIKSYHLLYCCIDLAFQNVIAANRKELLNTAYAEEYLPYNSNSDLRVPCLVEHFCKNDTMIKEALHMKVYVFGPLISKFVEDNSIIADKNHLGILSYENFDQNFRNVTNVYDTYVLSHGEIDEKIFLAEHKRVLLEKGNDTSIIESPRNNADPLTPGTPLTCRKYLGPRENVVSSTSVAEKMSRLHALVNNRTAAPSDNLKRIFESCGKDPTETIESVISTISERFIGEYTIINSSNDDAQSKLNIAITLFYKYIEFIFEKEQKISIDISAVVDKEIFYQGVLACCAEIVLYCYNFPKKFPWIIDALQIESVQFVKVIELIVRCKDNLFRELIKHLKWIEETIIESLAWKSDSPIWLAIERSGQPIPKNEDVALPGQLLYTDATEKQNIQCPASPSANDVFQSPSPQICKNLFPSPGQSSVQHIPKHAHAIILGKDKNIKLIQLTDSDKRNGNNRGGSPGLQPDQSPATVKPKRTGSIAIIYRKFYYLASLRLEELYSHLDFVNFELKRKIWTIFEYSIRETDLIKDRHLDQLLMCAIYVICKACNVNITFASIMKYYRYQPQASSSVYRDVFIERRIDGETISEERGDLINFYNSVYVKVLQSYVVRLQPNSNSRSNIILSPLLAKIRNSVSPSQAVIDNVFIKPLEITNSPSEAIYNYYFSRSPSKDLKNINRAINNNGVQGKRLLTEEDTESQPASKKICNRKIQSLVEDRLRQNTE</sequence>
<dbReference type="PANTHER" id="PTHR13742">
    <property type="entry name" value="RETINOBLASTOMA-ASSOCIATED PROTEIN RB -RELATED"/>
    <property type="match status" value="1"/>
</dbReference>
<dbReference type="Proteomes" id="UP000625711">
    <property type="component" value="Unassembled WGS sequence"/>
</dbReference>
<feature type="region of interest" description="Disordered" evidence="8">
    <location>
        <begin position="641"/>
        <end position="665"/>
    </location>
</feature>
<dbReference type="SMART" id="SM00385">
    <property type="entry name" value="CYCLIN"/>
    <property type="match status" value="1"/>
</dbReference>
<comment type="subcellular location">
    <subcellularLocation>
        <location evidence="1">Nucleus</location>
    </subcellularLocation>
</comment>
<dbReference type="GO" id="GO:0030154">
    <property type="term" value="P:cell differentiation"/>
    <property type="evidence" value="ECO:0007669"/>
    <property type="project" value="TreeGrafter"/>
</dbReference>
<keyword evidence="5" id="KW-0804">Transcription</keyword>
<reference evidence="12" key="1">
    <citation type="submission" date="2020-08" db="EMBL/GenBank/DDBJ databases">
        <title>Genome sequencing and assembly of the red palm weevil Rhynchophorus ferrugineus.</title>
        <authorList>
            <person name="Dias G.B."/>
            <person name="Bergman C.M."/>
            <person name="Manee M."/>
        </authorList>
    </citation>
    <scope>NUCLEOTIDE SEQUENCE</scope>
    <source>
        <strain evidence="12">AA-2017</strain>
        <tissue evidence="12">Whole larva</tissue>
    </source>
</reference>
<dbReference type="Gene3D" id="1.10.472.140">
    <property type="match status" value="1"/>
</dbReference>
<evidence type="ECO:0000259" key="9">
    <source>
        <dbReference type="SMART" id="SM00385"/>
    </source>
</evidence>
<dbReference type="InterPro" id="IPR036915">
    <property type="entry name" value="Cyclin-like_sf"/>
</dbReference>
<evidence type="ECO:0008006" key="14">
    <source>
        <dbReference type="Google" id="ProtNLM"/>
    </source>
</evidence>
<gene>
    <name evidence="12" type="ORF">GWI33_004801</name>
</gene>
<feature type="domain" description="Retinoblastoma-associated protein A-box" evidence="11">
    <location>
        <begin position="370"/>
        <end position="553"/>
    </location>
</feature>
<comment type="caution">
    <text evidence="12">The sequence shown here is derived from an EMBL/GenBank/DDBJ whole genome shotgun (WGS) entry which is preliminary data.</text>
</comment>
<dbReference type="GO" id="GO:0000977">
    <property type="term" value="F:RNA polymerase II transcription regulatory region sequence-specific DNA binding"/>
    <property type="evidence" value="ECO:0007669"/>
    <property type="project" value="TreeGrafter"/>
</dbReference>
<dbReference type="GO" id="GO:0000785">
    <property type="term" value="C:chromatin"/>
    <property type="evidence" value="ECO:0007669"/>
    <property type="project" value="TreeGrafter"/>
</dbReference>
<dbReference type="PANTHER" id="PTHR13742:SF17">
    <property type="entry name" value="RE32990P-RELATED"/>
    <property type="match status" value="1"/>
</dbReference>
<evidence type="ECO:0000256" key="5">
    <source>
        <dbReference type="ARBA" id="ARBA00023163"/>
    </source>
</evidence>
<evidence type="ECO:0000256" key="3">
    <source>
        <dbReference type="ARBA" id="ARBA00022491"/>
    </source>
</evidence>
<evidence type="ECO:0000256" key="6">
    <source>
        <dbReference type="ARBA" id="ARBA00023242"/>
    </source>
</evidence>
<keyword evidence="7" id="KW-0131">Cell cycle</keyword>
<dbReference type="SUPFAM" id="SSF47954">
    <property type="entry name" value="Cyclin-like"/>
    <property type="match status" value="2"/>
</dbReference>
<dbReference type="SMART" id="SM01367">
    <property type="entry name" value="DUF3452"/>
    <property type="match status" value="1"/>
</dbReference>
<name>A0A834IL79_RHYFE</name>
<dbReference type="InterPro" id="IPR028309">
    <property type="entry name" value="RB_fam"/>
</dbReference>
<dbReference type="GO" id="GO:0006357">
    <property type="term" value="P:regulation of transcription by RNA polymerase II"/>
    <property type="evidence" value="ECO:0007669"/>
    <property type="project" value="InterPro"/>
</dbReference>
<evidence type="ECO:0000259" key="10">
    <source>
        <dbReference type="SMART" id="SM01367"/>
    </source>
</evidence>
<dbReference type="GO" id="GO:0005634">
    <property type="term" value="C:nucleus"/>
    <property type="evidence" value="ECO:0007669"/>
    <property type="project" value="UniProtKB-SubCell"/>
</dbReference>
<dbReference type="InterPro" id="IPR013763">
    <property type="entry name" value="Cyclin-like_dom"/>
</dbReference>
<protein>
    <recommendedName>
        <fullName evidence="14">Retinoblastoma-like protein 1</fullName>
    </recommendedName>
</protein>
<dbReference type="EMBL" id="JAACXV010000242">
    <property type="protein sequence ID" value="KAF7281421.1"/>
    <property type="molecule type" value="Genomic_DNA"/>
</dbReference>
<evidence type="ECO:0000256" key="2">
    <source>
        <dbReference type="ARBA" id="ARBA00009475"/>
    </source>
</evidence>